<accession>A0A0N4ZXI0</accession>
<dbReference type="AlphaFoldDB" id="A0A0N4ZXI0"/>
<evidence type="ECO:0000313" key="3">
    <source>
        <dbReference type="WBParaSite" id="PTRK_0001339300.1"/>
    </source>
</evidence>
<organism evidence="2 3">
    <name type="scientific">Parastrongyloides trichosuri</name>
    <name type="common">Possum-specific nematode worm</name>
    <dbReference type="NCBI Taxonomy" id="131310"/>
    <lineage>
        <taxon>Eukaryota</taxon>
        <taxon>Metazoa</taxon>
        <taxon>Ecdysozoa</taxon>
        <taxon>Nematoda</taxon>
        <taxon>Chromadorea</taxon>
        <taxon>Rhabditida</taxon>
        <taxon>Tylenchina</taxon>
        <taxon>Panagrolaimomorpha</taxon>
        <taxon>Strongyloidoidea</taxon>
        <taxon>Strongyloididae</taxon>
        <taxon>Parastrongyloides</taxon>
    </lineage>
</organism>
<name>A0A0N4ZXI0_PARTI</name>
<reference evidence="3" key="1">
    <citation type="submission" date="2017-02" db="UniProtKB">
        <authorList>
            <consortium name="WormBaseParasite"/>
        </authorList>
    </citation>
    <scope>IDENTIFICATION</scope>
</reference>
<dbReference type="Proteomes" id="UP000038045">
    <property type="component" value="Unplaced"/>
</dbReference>
<sequence>MAMSSRVITILIGFLAVMTIASHNLSDIQLPDYVDTDLEVYVVDCDVISENIPSGYHEVIFLKDFGKDKKLCVVIFATKTMRTTEIDCDNVKEIILKLKTLIKKLSFLDHIMDRSNCRLQFYKHNLLKNLSKLNAFLLQCVGHPYARLSKEFRLNTYVKTAVSPRIVDWVTYEA</sequence>
<feature type="chain" id="PRO_5005892346" evidence="1">
    <location>
        <begin position="22"/>
        <end position="174"/>
    </location>
</feature>
<dbReference type="WBParaSite" id="PTRK_0001339300.1">
    <property type="protein sequence ID" value="PTRK_0001339300.1"/>
    <property type="gene ID" value="PTRK_0001339300"/>
</dbReference>
<evidence type="ECO:0000256" key="1">
    <source>
        <dbReference type="SAM" id="SignalP"/>
    </source>
</evidence>
<protein>
    <submittedName>
        <fullName evidence="3">B7R</fullName>
    </submittedName>
</protein>
<feature type="signal peptide" evidence="1">
    <location>
        <begin position="1"/>
        <end position="21"/>
    </location>
</feature>
<keyword evidence="2" id="KW-1185">Reference proteome</keyword>
<evidence type="ECO:0000313" key="2">
    <source>
        <dbReference type="Proteomes" id="UP000038045"/>
    </source>
</evidence>
<proteinExistence type="predicted"/>
<keyword evidence="1" id="KW-0732">Signal</keyword>